<keyword evidence="6 8" id="KW-0675">Receptor</keyword>
<feature type="transmembrane region" description="Helical" evidence="9">
    <location>
        <begin position="179"/>
        <end position="197"/>
    </location>
</feature>
<gene>
    <name evidence="11" type="ORF">DPMN_086058</name>
</gene>
<keyword evidence="3 9" id="KW-1133">Transmembrane helix</keyword>
<accession>A0A9D3YGW5</accession>
<proteinExistence type="inferred from homology"/>
<sequence>MASVNTETNKSVMATANNQSSTYHYNESGENQTKEMDDGFYFYEDIEKLKTSWVNEPHVLPQTIIYGIVFLLGLAGNCIVICAAIGRRSNRNVTLMFMVSLAVADILFLLVVIPHELLRMVFGEWPGGRAFCKVSGFIEMLTAVASILNLTAVSFERYFVIVNPIQSRHRCTVGNTRKLLVFVWVMSACLSAPSLFVEDTQNTTYYNNVTSFTMMLCADHGLQDNMRIYYAVYQILTMFCIPTILMVFCYTVVIYVLWISGRTLVKMTSTNSANVSNHSYLGVNRQDSNASSSSLSTGPPIQSRSQRFLIDRTAGVNNTVIDAIMKGRKQVIKMLITVIVVFLICWGPKLIFRILKYSDFRVHMHTQDHFKLQIAITCLPYIQSCMNPLIFCFMSNNFRKSVLQLCSTNKPKCSCFGRHNSEEDLEMFTKDSNV</sequence>
<feature type="transmembrane region" description="Helical" evidence="9">
    <location>
        <begin position="334"/>
        <end position="352"/>
    </location>
</feature>
<dbReference type="PROSITE" id="PS50262">
    <property type="entry name" value="G_PROTEIN_RECEP_F1_2"/>
    <property type="match status" value="1"/>
</dbReference>
<feature type="transmembrane region" description="Helical" evidence="9">
    <location>
        <begin position="64"/>
        <end position="86"/>
    </location>
</feature>
<dbReference type="InterPro" id="IPR000276">
    <property type="entry name" value="GPCR_Rhodpsn"/>
</dbReference>
<keyword evidence="5 9" id="KW-0472">Membrane</keyword>
<dbReference type="PANTHER" id="PTHR24243">
    <property type="entry name" value="G-PROTEIN COUPLED RECEPTOR"/>
    <property type="match status" value="1"/>
</dbReference>
<dbReference type="GO" id="GO:0005886">
    <property type="term" value="C:plasma membrane"/>
    <property type="evidence" value="ECO:0007669"/>
    <property type="project" value="TreeGrafter"/>
</dbReference>
<reference evidence="11" key="2">
    <citation type="submission" date="2020-11" db="EMBL/GenBank/DDBJ databases">
        <authorList>
            <person name="McCartney M.A."/>
            <person name="Auch B."/>
            <person name="Kono T."/>
            <person name="Mallez S."/>
            <person name="Becker A."/>
            <person name="Gohl D.M."/>
            <person name="Silverstein K.A.T."/>
            <person name="Koren S."/>
            <person name="Bechman K.B."/>
            <person name="Herman A."/>
            <person name="Abrahante J.E."/>
            <person name="Garbe J."/>
        </authorList>
    </citation>
    <scope>NUCLEOTIDE SEQUENCE</scope>
    <source>
        <strain evidence="11">Duluth1</strain>
        <tissue evidence="11">Whole animal</tissue>
    </source>
</reference>
<dbReference type="EMBL" id="JAIWYP010000016">
    <property type="protein sequence ID" value="KAH3698531.1"/>
    <property type="molecule type" value="Genomic_DNA"/>
</dbReference>
<organism evidence="11 12">
    <name type="scientific">Dreissena polymorpha</name>
    <name type="common">Zebra mussel</name>
    <name type="synonym">Mytilus polymorpha</name>
    <dbReference type="NCBI Taxonomy" id="45954"/>
    <lineage>
        <taxon>Eukaryota</taxon>
        <taxon>Metazoa</taxon>
        <taxon>Spiralia</taxon>
        <taxon>Lophotrochozoa</taxon>
        <taxon>Mollusca</taxon>
        <taxon>Bivalvia</taxon>
        <taxon>Autobranchia</taxon>
        <taxon>Heteroconchia</taxon>
        <taxon>Euheterodonta</taxon>
        <taxon>Imparidentia</taxon>
        <taxon>Neoheterodontei</taxon>
        <taxon>Myida</taxon>
        <taxon>Dreissenoidea</taxon>
        <taxon>Dreissenidae</taxon>
        <taxon>Dreissena</taxon>
    </lineage>
</organism>
<dbReference type="AlphaFoldDB" id="A0A9D3YGW5"/>
<feature type="transmembrane region" description="Helical" evidence="9">
    <location>
        <begin position="134"/>
        <end position="159"/>
    </location>
</feature>
<comment type="caution">
    <text evidence="11">The sequence shown here is derived from an EMBL/GenBank/DDBJ whole genome shotgun (WGS) entry which is preliminary data.</text>
</comment>
<dbReference type="Gene3D" id="1.20.1070.10">
    <property type="entry name" value="Rhodopsin 7-helix transmembrane proteins"/>
    <property type="match status" value="1"/>
</dbReference>
<evidence type="ECO:0000256" key="4">
    <source>
        <dbReference type="ARBA" id="ARBA00023040"/>
    </source>
</evidence>
<evidence type="ECO:0000256" key="9">
    <source>
        <dbReference type="SAM" id="Phobius"/>
    </source>
</evidence>
<evidence type="ECO:0000256" key="7">
    <source>
        <dbReference type="ARBA" id="ARBA00023224"/>
    </source>
</evidence>
<evidence type="ECO:0000313" key="11">
    <source>
        <dbReference type="EMBL" id="KAH3698531.1"/>
    </source>
</evidence>
<dbReference type="GO" id="GO:0004930">
    <property type="term" value="F:G protein-coupled receptor activity"/>
    <property type="evidence" value="ECO:0007669"/>
    <property type="project" value="UniProtKB-KW"/>
</dbReference>
<comment type="similarity">
    <text evidence="8">Belongs to the G-protein coupled receptor 1 family.</text>
</comment>
<evidence type="ECO:0000259" key="10">
    <source>
        <dbReference type="PROSITE" id="PS50262"/>
    </source>
</evidence>
<feature type="transmembrane region" description="Helical" evidence="9">
    <location>
        <begin position="93"/>
        <end position="114"/>
    </location>
</feature>
<dbReference type="PANTHER" id="PTHR24243:SF208">
    <property type="entry name" value="PYROKININ-1 RECEPTOR"/>
    <property type="match status" value="1"/>
</dbReference>
<comment type="subcellular location">
    <subcellularLocation>
        <location evidence="1">Membrane</location>
        <topology evidence="1">Multi-pass membrane protein</topology>
    </subcellularLocation>
</comment>
<feature type="transmembrane region" description="Helical" evidence="9">
    <location>
        <begin position="231"/>
        <end position="258"/>
    </location>
</feature>
<feature type="domain" description="G-protein coupled receptors family 1 profile" evidence="10">
    <location>
        <begin position="76"/>
        <end position="391"/>
    </location>
</feature>
<keyword evidence="4 8" id="KW-0297">G-protein coupled receptor</keyword>
<dbReference type="Pfam" id="PF00001">
    <property type="entry name" value="7tm_1"/>
    <property type="match status" value="1"/>
</dbReference>
<dbReference type="SUPFAM" id="SSF81321">
    <property type="entry name" value="Family A G protein-coupled receptor-like"/>
    <property type="match status" value="1"/>
</dbReference>
<keyword evidence="12" id="KW-1185">Reference proteome</keyword>
<dbReference type="Proteomes" id="UP000828390">
    <property type="component" value="Unassembled WGS sequence"/>
</dbReference>
<evidence type="ECO:0000256" key="1">
    <source>
        <dbReference type="ARBA" id="ARBA00004141"/>
    </source>
</evidence>
<dbReference type="InterPro" id="IPR017452">
    <property type="entry name" value="GPCR_Rhodpsn_7TM"/>
</dbReference>
<dbReference type="PRINTS" id="PR00237">
    <property type="entry name" value="GPCRRHODOPSN"/>
</dbReference>
<protein>
    <recommendedName>
        <fullName evidence="10">G-protein coupled receptors family 1 profile domain-containing protein</fullName>
    </recommendedName>
</protein>
<evidence type="ECO:0000256" key="2">
    <source>
        <dbReference type="ARBA" id="ARBA00022692"/>
    </source>
</evidence>
<dbReference type="PROSITE" id="PS00237">
    <property type="entry name" value="G_PROTEIN_RECEP_F1_1"/>
    <property type="match status" value="1"/>
</dbReference>
<reference evidence="11" key="1">
    <citation type="journal article" date="2019" name="bioRxiv">
        <title>The Genome of the Zebra Mussel, Dreissena polymorpha: A Resource for Invasive Species Research.</title>
        <authorList>
            <person name="McCartney M.A."/>
            <person name="Auch B."/>
            <person name="Kono T."/>
            <person name="Mallez S."/>
            <person name="Zhang Y."/>
            <person name="Obille A."/>
            <person name="Becker A."/>
            <person name="Abrahante J.E."/>
            <person name="Garbe J."/>
            <person name="Badalamenti J.P."/>
            <person name="Herman A."/>
            <person name="Mangelson H."/>
            <person name="Liachko I."/>
            <person name="Sullivan S."/>
            <person name="Sone E.D."/>
            <person name="Koren S."/>
            <person name="Silverstein K.A.T."/>
            <person name="Beckman K.B."/>
            <person name="Gohl D.M."/>
        </authorList>
    </citation>
    <scope>NUCLEOTIDE SEQUENCE</scope>
    <source>
        <strain evidence="11">Duluth1</strain>
        <tissue evidence="11">Whole animal</tissue>
    </source>
</reference>
<name>A0A9D3YGW5_DREPO</name>
<evidence type="ECO:0000256" key="3">
    <source>
        <dbReference type="ARBA" id="ARBA00022989"/>
    </source>
</evidence>
<evidence type="ECO:0000256" key="5">
    <source>
        <dbReference type="ARBA" id="ARBA00023136"/>
    </source>
</evidence>
<evidence type="ECO:0000256" key="6">
    <source>
        <dbReference type="ARBA" id="ARBA00023170"/>
    </source>
</evidence>
<keyword evidence="7 8" id="KW-0807">Transducer</keyword>
<evidence type="ECO:0000313" key="12">
    <source>
        <dbReference type="Proteomes" id="UP000828390"/>
    </source>
</evidence>
<evidence type="ECO:0000256" key="8">
    <source>
        <dbReference type="RuleBase" id="RU000688"/>
    </source>
</evidence>
<keyword evidence="2 8" id="KW-0812">Transmembrane</keyword>
<feature type="transmembrane region" description="Helical" evidence="9">
    <location>
        <begin position="372"/>
        <end position="394"/>
    </location>
</feature>